<evidence type="ECO:0000313" key="5">
    <source>
        <dbReference type="EMBL" id="MDH6197765.1"/>
    </source>
</evidence>
<dbReference type="Pfam" id="PF00291">
    <property type="entry name" value="PALP"/>
    <property type="match status" value="1"/>
</dbReference>
<feature type="domain" description="Tryptophan synthase beta chain-like PALP" evidence="4">
    <location>
        <begin position="59"/>
        <end position="364"/>
    </location>
</feature>
<dbReference type="PANTHER" id="PTHR48078:SF6">
    <property type="entry name" value="L-THREONINE DEHYDRATASE CATABOLIC TDCB"/>
    <property type="match status" value="1"/>
</dbReference>
<dbReference type="Gene3D" id="3.40.50.1100">
    <property type="match status" value="2"/>
</dbReference>
<reference evidence="5 6" key="1">
    <citation type="submission" date="2023-04" db="EMBL/GenBank/DDBJ databases">
        <title>Forest soil microbial communities from Buena Vista Peninsula, Colon Province, Panama.</title>
        <authorList>
            <person name="Bouskill N."/>
        </authorList>
    </citation>
    <scope>NUCLEOTIDE SEQUENCE [LARGE SCALE GENOMIC DNA]</scope>
    <source>
        <strain evidence="5 6">AC80</strain>
    </source>
</reference>
<dbReference type="RefSeq" id="WP_280834367.1">
    <property type="nucleotide sequence ID" value="NZ_JARXVE010000008.1"/>
</dbReference>
<keyword evidence="3" id="KW-0456">Lyase</keyword>
<dbReference type="Proteomes" id="UP001160130">
    <property type="component" value="Unassembled WGS sequence"/>
</dbReference>
<dbReference type="InterPro" id="IPR001926">
    <property type="entry name" value="TrpB-like_PALP"/>
</dbReference>
<evidence type="ECO:0000256" key="3">
    <source>
        <dbReference type="ARBA" id="ARBA00023239"/>
    </source>
</evidence>
<dbReference type="PANTHER" id="PTHR48078">
    <property type="entry name" value="THREONINE DEHYDRATASE, MITOCHONDRIAL-RELATED"/>
    <property type="match status" value="1"/>
</dbReference>
<comment type="caution">
    <text evidence="5">The sequence shown here is derived from an EMBL/GenBank/DDBJ whole genome shotgun (WGS) entry which is preliminary data.</text>
</comment>
<dbReference type="GO" id="GO:0016746">
    <property type="term" value="F:acyltransferase activity"/>
    <property type="evidence" value="ECO:0007669"/>
    <property type="project" value="UniProtKB-KW"/>
</dbReference>
<dbReference type="NCBIfam" id="NF040741">
    <property type="entry name" value="ornith_OrtB"/>
    <property type="match status" value="1"/>
</dbReference>
<evidence type="ECO:0000313" key="6">
    <source>
        <dbReference type="Proteomes" id="UP001160130"/>
    </source>
</evidence>
<gene>
    <name evidence="5" type="ORF">M2272_004421</name>
</gene>
<dbReference type="SUPFAM" id="SSF53686">
    <property type="entry name" value="Tryptophan synthase beta subunit-like PLP-dependent enzymes"/>
    <property type="match status" value="1"/>
</dbReference>
<keyword evidence="5" id="KW-0808">Transferase</keyword>
<dbReference type="InterPro" id="IPR036052">
    <property type="entry name" value="TrpB-like_PALP_sf"/>
</dbReference>
<organism evidence="5 6">
    <name type="scientific">Mycolicibacterium frederiksbergense</name>
    <dbReference type="NCBI Taxonomy" id="117567"/>
    <lineage>
        <taxon>Bacteria</taxon>
        <taxon>Bacillati</taxon>
        <taxon>Actinomycetota</taxon>
        <taxon>Actinomycetes</taxon>
        <taxon>Mycobacteriales</taxon>
        <taxon>Mycobacteriaceae</taxon>
        <taxon>Mycolicibacterium</taxon>
    </lineage>
</organism>
<keyword evidence="6" id="KW-1185">Reference proteome</keyword>
<dbReference type="InterPro" id="IPR053471">
    <property type="entry name" value="AKP_thiolase_beta"/>
</dbReference>
<proteinExistence type="predicted"/>
<dbReference type="EMBL" id="JARXVE010000008">
    <property type="protein sequence ID" value="MDH6197765.1"/>
    <property type="molecule type" value="Genomic_DNA"/>
</dbReference>
<evidence type="ECO:0000259" key="4">
    <source>
        <dbReference type="Pfam" id="PF00291"/>
    </source>
</evidence>
<keyword evidence="2" id="KW-0663">Pyridoxal phosphate</keyword>
<sequence length="463" mass="49713">MNVLQYQDPQLQRAVIERATGVDYSRFEGDGVGFDYAELMASPPFSWEEVRRIQQAHKVGDTPLLELPQLTKMVRHMARPGFGAQLLLKDEAANASGSFKARRASLAVALAKRLGYPGVIAATSGNYGAAVASQAAMHGLKCIIVQEVFDSSGIGQPEILEKTRACEALGAEVVQLTVGPELFLTFLQLLDETGYFSASLYAPYSVLGVETLGFEIVEQTRALTGRDPHAVVVSHAGGGNVTGTTRGVRRAGAADTAIIGASVNLAGLHMASDHDFNRKSFTTSHTGFGVPFLAEPDRVDVPRNACRPLRYLDRYVTVEQGEVFFATELLAKFEGIERGPAGNTSLAAALVIARELPSDRTVVIQETEYTGAGKSHFAQLEFARRNGIEVRTGDSAESVPGTNIVIPRTPADMTVRDIDLPTLKKKFALARLGSGPTDADLEFMSAETGVSVEQIGQWMRGAA</sequence>
<comment type="cofactor">
    <cofactor evidence="1">
        <name>pyridoxal 5'-phosphate</name>
        <dbReference type="ChEBI" id="CHEBI:597326"/>
    </cofactor>
</comment>
<dbReference type="InterPro" id="IPR050147">
    <property type="entry name" value="Ser/Thr_Dehydratase"/>
</dbReference>
<name>A0ABT6L722_9MYCO</name>
<evidence type="ECO:0000256" key="2">
    <source>
        <dbReference type="ARBA" id="ARBA00022898"/>
    </source>
</evidence>
<accession>A0ABT6L722</accession>
<evidence type="ECO:0000256" key="1">
    <source>
        <dbReference type="ARBA" id="ARBA00001933"/>
    </source>
</evidence>
<dbReference type="EC" id="2.3.1.263" evidence="5"/>
<keyword evidence="5" id="KW-0012">Acyltransferase</keyword>
<protein>
    <submittedName>
        <fullName evidence="5">Threonine dehydratase</fullName>
        <ecNumber evidence="5">2.3.1.263</ecNumber>
    </submittedName>
</protein>
<dbReference type="CDD" id="cd00640">
    <property type="entry name" value="Trp-synth-beta_II"/>
    <property type="match status" value="1"/>
</dbReference>